<dbReference type="Proteomes" id="UP001306592">
    <property type="component" value="Unassembled WGS sequence"/>
</dbReference>
<comment type="subcellular location">
    <subcellularLocation>
        <location evidence="1">Cell outer membrane</location>
        <topology evidence="1">Multi-pass membrane protein</topology>
    </subcellularLocation>
</comment>
<dbReference type="Pfam" id="PF00577">
    <property type="entry name" value="Usher"/>
    <property type="match status" value="1"/>
</dbReference>
<protein>
    <submittedName>
        <fullName evidence="12">Fimbria/pilus outer membrane usher protein</fullName>
    </submittedName>
</protein>
<feature type="domain" description="PapC N-terminal" evidence="11">
    <location>
        <begin position="60"/>
        <end position="207"/>
    </location>
</feature>
<dbReference type="InterPro" id="IPR042186">
    <property type="entry name" value="FimD_plug_dom"/>
</dbReference>
<keyword evidence="9" id="KW-1133">Transmembrane helix</keyword>
<feature type="transmembrane region" description="Helical" evidence="9">
    <location>
        <begin position="21"/>
        <end position="39"/>
    </location>
</feature>
<evidence type="ECO:0000256" key="2">
    <source>
        <dbReference type="ARBA" id="ARBA00008064"/>
    </source>
</evidence>
<proteinExistence type="inferred from homology"/>
<evidence type="ECO:0000256" key="3">
    <source>
        <dbReference type="ARBA" id="ARBA00022448"/>
    </source>
</evidence>
<evidence type="ECO:0000256" key="4">
    <source>
        <dbReference type="ARBA" id="ARBA00022452"/>
    </source>
</evidence>
<dbReference type="InterPro" id="IPR043142">
    <property type="entry name" value="PapC-like_C_sf"/>
</dbReference>
<name>A0ABU8DH79_ERWAP</name>
<comment type="caution">
    <text evidence="12">The sequence shown here is derived from an EMBL/GenBank/DDBJ whole genome shotgun (WGS) entry which is preliminary data.</text>
</comment>
<gene>
    <name evidence="12" type="ORF">V8N49_14415</name>
</gene>
<dbReference type="Gene3D" id="2.60.40.2070">
    <property type="match status" value="1"/>
</dbReference>
<keyword evidence="7 9" id="KW-0472">Membrane</keyword>
<keyword evidence="8" id="KW-0998">Cell outer membrane</keyword>
<evidence type="ECO:0000256" key="6">
    <source>
        <dbReference type="ARBA" id="ARBA00022729"/>
    </source>
</evidence>
<evidence type="ECO:0000256" key="8">
    <source>
        <dbReference type="ARBA" id="ARBA00023237"/>
    </source>
</evidence>
<evidence type="ECO:0000259" key="11">
    <source>
        <dbReference type="Pfam" id="PF13954"/>
    </source>
</evidence>
<keyword evidence="6" id="KW-0732">Signal</keyword>
<evidence type="ECO:0000256" key="5">
    <source>
        <dbReference type="ARBA" id="ARBA00022692"/>
    </source>
</evidence>
<comment type="similarity">
    <text evidence="2">Belongs to the fimbrial export usher family.</text>
</comment>
<accession>A0ABU8DH79</accession>
<dbReference type="InterPro" id="IPR037224">
    <property type="entry name" value="PapC_N_sf"/>
</dbReference>
<keyword evidence="13" id="KW-1185">Reference proteome</keyword>
<dbReference type="Gene3D" id="2.60.40.3110">
    <property type="match status" value="1"/>
</dbReference>
<dbReference type="InterPro" id="IPR025885">
    <property type="entry name" value="PapC_N"/>
</dbReference>
<keyword evidence="3" id="KW-0813">Transport</keyword>
<evidence type="ECO:0000313" key="12">
    <source>
        <dbReference type="EMBL" id="MEI2682848.1"/>
    </source>
</evidence>
<organism evidence="12 13">
    <name type="scientific">Erwinia aphidicola</name>
    <dbReference type="NCBI Taxonomy" id="68334"/>
    <lineage>
        <taxon>Bacteria</taxon>
        <taxon>Pseudomonadati</taxon>
        <taxon>Pseudomonadota</taxon>
        <taxon>Gammaproteobacteria</taxon>
        <taxon>Enterobacterales</taxon>
        <taxon>Erwiniaceae</taxon>
        <taxon>Erwinia</taxon>
    </lineage>
</organism>
<keyword evidence="5 9" id="KW-0812">Transmembrane</keyword>
<sequence>MKPIKFKHHQSRLIYESRLAYAVRLIIISSLVASFSIPAQEGVAHFPARNEQGSSPENVKFNSAFMHGISVDVSQYFQGNPNPAGEFAISISLNGKNRGQHNVLFAPVKGAIGAQPCFKGEQLAKLGIKVEDAEGAAAVNGSDVKDAGQCATMEQWIPGASANYIAGDFHLDLIIPQAYLVQVPRGYTDPNSWERGTTVALLDYNSNFYVQQRTGSSSGGDTHSLSGNLGMMAGLNALGWRLRKRINTSLSSNSSQHTQSLLTYIQRDIPVLRSQLTLGDSTTSGDLFDSLTIRGIQLQSDDRMLPDGLRYYTPRIRGLAETNAKVTVTQRGQILYQTTVPPGPFDIDEIGALGYGGDLQVTVTEADGRKKTQVVPFAAPPMLLHQGVARFSVTVGKLQDDSLLEKPGMAQGFYQYGIGNLYTLYGGGQLSDNYAALGLGHAFNTPLGGISMDMTRARSQLGSGKVSSGNSLNIGFSKYVGTTDTDVTLAAYRYSSKGFYSLRDAVLEMHGTRHNDQYLVDYRTRQRFTVNIGQPVWRDGRLNFSGNFYSYWSKRSSASQYTVTYNQSQRHFSWAISASRSYTSDGHNVNNLMLSFSVPLGYSSIANKPAFNTLYSTVTHDNDGATSLQANAIGNQGTQNELSYGVGTSVSSAKSESTQAAVNGNLNYQSQYGEFGSTASVGNSARQLSLSASGSVIAHSGGVTLGPRLGDYPFALVSAPGAEGARLLNGYGSRIDANGYAIVPSLTPYRTNTVAVNTRGLPDTVDVLESEATVIPQMGAAVKVNVKTLVGSPAVLIVRDSKGNPLPIGANLAEEGNSSIGIIGQGGMAFVRGWKAEKDNLYVENSSGRRLCTIYSDESIAQKIADAKGVITQVEVVCH</sequence>
<keyword evidence="4" id="KW-1134">Transmembrane beta strand</keyword>
<dbReference type="PANTHER" id="PTHR30451:SF3">
    <property type="entry name" value="OUTER MEMBRANE USHER PROTEIN HTRE-RELATED"/>
    <property type="match status" value="1"/>
</dbReference>
<dbReference type="InterPro" id="IPR025949">
    <property type="entry name" value="PapC-like_C"/>
</dbReference>
<dbReference type="Gene3D" id="2.60.40.2610">
    <property type="entry name" value="Outer membrane usher protein FimD, plug domain"/>
    <property type="match status" value="1"/>
</dbReference>
<dbReference type="EMBL" id="JBANEI010000010">
    <property type="protein sequence ID" value="MEI2682848.1"/>
    <property type="molecule type" value="Genomic_DNA"/>
</dbReference>
<dbReference type="Pfam" id="PF13953">
    <property type="entry name" value="PapC_C"/>
    <property type="match status" value="1"/>
</dbReference>
<feature type="domain" description="PapC-like C-terminal" evidence="10">
    <location>
        <begin position="798"/>
        <end position="854"/>
    </location>
</feature>
<evidence type="ECO:0000256" key="1">
    <source>
        <dbReference type="ARBA" id="ARBA00004571"/>
    </source>
</evidence>
<dbReference type="PANTHER" id="PTHR30451">
    <property type="entry name" value="OUTER MEMBRANE USHER PROTEIN"/>
    <property type="match status" value="1"/>
</dbReference>
<dbReference type="Gene3D" id="3.10.20.410">
    <property type="match status" value="1"/>
</dbReference>
<dbReference type="SUPFAM" id="SSF141729">
    <property type="entry name" value="FimD N-terminal domain-like"/>
    <property type="match status" value="1"/>
</dbReference>
<evidence type="ECO:0000256" key="7">
    <source>
        <dbReference type="ARBA" id="ARBA00023136"/>
    </source>
</evidence>
<evidence type="ECO:0000313" key="13">
    <source>
        <dbReference type="Proteomes" id="UP001306592"/>
    </source>
</evidence>
<dbReference type="InterPro" id="IPR000015">
    <property type="entry name" value="Fimb_usher"/>
</dbReference>
<dbReference type="Pfam" id="PF13954">
    <property type="entry name" value="PapC_N"/>
    <property type="match status" value="1"/>
</dbReference>
<evidence type="ECO:0000256" key="9">
    <source>
        <dbReference type="SAM" id="Phobius"/>
    </source>
</evidence>
<dbReference type="RefSeq" id="WP_336203312.1">
    <property type="nucleotide sequence ID" value="NZ_JBANEI010000010.1"/>
</dbReference>
<evidence type="ECO:0000259" key="10">
    <source>
        <dbReference type="Pfam" id="PF13953"/>
    </source>
</evidence>
<reference evidence="12 13" key="1">
    <citation type="submission" date="2024-02" db="EMBL/GenBank/DDBJ databases">
        <title>First report Erwinia aphidicola in onion in Chile.</title>
        <authorList>
            <person name="Valenzuela M."/>
            <person name="Pena M."/>
            <person name="Dutta B."/>
        </authorList>
    </citation>
    <scope>NUCLEOTIDE SEQUENCE [LARGE SCALE GENOMIC DNA]</scope>
    <source>
        <strain evidence="12 13">QCJ3A</strain>
    </source>
</reference>